<feature type="compositionally biased region" description="Polar residues" evidence="1">
    <location>
        <begin position="356"/>
        <end position="372"/>
    </location>
</feature>
<organism evidence="2 3">
    <name type="scientific">Pelobates cultripes</name>
    <name type="common">Western spadefoot toad</name>
    <dbReference type="NCBI Taxonomy" id="61616"/>
    <lineage>
        <taxon>Eukaryota</taxon>
        <taxon>Metazoa</taxon>
        <taxon>Chordata</taxon>
        <taxon>Craniata</taxon>
        <taxon>Vertebrata</taxon>
        <taxon>Euteleostomi</taxon>
        <taxon>Amphibia</taxon>
        <taxon>Batrachia</taxon>
        <taxon>Anura</taxon>
        <taxon>Pelobatoidea</taxon>
        <taxon>Pelobatidae</taxon>
        <taxon>Pelobates</taxon>
    </lineage>
</organism>
<feature type="region of interest" description="Disordered" evidence="1">
    <location>
        <begin position="287"/>
        <end position="328"/>
    </location>
</feature>
<dbReference type="EMBL" id="OW240924">
    <property type="protein sequence ID" value="CAH2328432.1"/>
    <property type="molecule type" value="Genomic_DNA"/>
</dbReference>
<accession>A0AAD1WTU6</accession>
<feature type="compositionally biased region" description="Basic residues" evidence="1">
    <location>
        <begin position="74"/>
        <end position="83"/>
    </location>
</feature>
<feature type="region of interest" description="Disordered" evidence="1">
    <location>
        <begin position="1"/>
        <end position="101"/>
    </location>
</feature>
<feature type="region of interest" description="Disordered" evidence="1">
    <location>
        <begin position="356"/>
        <end position="399"/>
    </location>
</feature>
<protein>
    <submittedName>
        <fullName evidence="2">Uncharacterized protein</fullName>
    </submittedName>
</protein>
<evidence type="ECO:0000313" key="3">
    <source>
        <dbReference type="Proteomes" id="UP001295444"/>
    </source>
</evidence>
<sequence length="399" mass="44229">MWTPGSATRGTRKMAAEHSLRQQQPAKWLLGEAPEAHTAHQDTATRPYGNKREEPRAAGNGSPAVTRPPELKAKKLKQRKQQSTHRPPATPTRGRSSGNIRQRVYGQTTQAYSPAWGWRDTSTPAQAAAPPRYQQKGLNHLLAAGIGLSYDPHTLPTGHVQHEFPRLGTKTRVLYPVIGTHRPRDWRVSFASAYGFCLCTPDGRRKWCLCRDDAKEKCSVAGVCSMYILLRTRWALWEYKENAGVIMNRRCVASSGPGSLKCRWKKTLTSEHLCHMYRVLRWRVNQTNGTDRRGSGSVPPPMDRGGDPGPHPAALNVTPRLRPRSPTAASKMAGVLHADNKGNTSHLLMITPKTAPTSRSHYIGKRQTQSLPLSPKPATRCMGDRNKREFAAAPGGRNS</sequence>
<gene>
    <name evidence="2" type="ORF">PECUL_23A010941</name>
</gene>
<evidence type="ECO:0000313" key="2">
    <source>
        <dbReference type="EMBL" id="CAH2328432.1"/>
    </source>
</evidence>
<reference evidence="2" key="1">
    <citation type="submission" date="2022-03" db="EMBL/GenBank/DDBJ databases">
        <authorList>
            <person name="Alioto T."/>
            <person name="Alioto T."/>
            <person name="Gomez Garrido J."/>
        </authorList>
    </citation>
    <scope>NUCLEOTIDE SEQUENCE</scope>
</reference>
<proteinExistence type="predicted"/>
<name>A0AAD1WTU6_PELCU</name>
<keyword evidence="3" id="KW-1185">Reference proteome</keyword>
<evidence type="ECO:0000256" key="1">
    <source>
        <dbReference type="SAM" id="MobiDB-lite"/>
    </source>
</evidence>
<dbReference type="AlphaFoldDB" id="A0AAD1WTU6"/>
<dbReference type="Proteomes" id="UP001295444">
    <property type="component" value="Chromosome 13"/>
</dbReference>